<feature type="domain" description="KH type-2" evidence="11">
    <location>
        <begin position="199"/>
        <end position="281"/>
    </location>
</feature>
<dbReference type="EMBL" id="CP006939">
    <property type="protein sequence ID" value="AHC16194.1"/>
    <property type="molecule type" value="Genomic_DNA"/>
</dbReference>
<evidence type="ECO:0000259" key="11">
    <source>
        <dbReference type="PROSITE" id="PS50823"/>
    </source>
</evidence>
<sequence length="295" mass="33079">MKKSAIIAIVGRPSAGKSTLMNALCGEKISIVSPVPQTTRNKIKGIMNDEAGQLIFMDTPGFHNSERKYNLEMRNLVSESLSDCDGILYVLDASRPPGEEEMQLIALLSGQKAPLVIAFNKTDIASPERLRELLEESPGSLPPGMEISAATGHGLEELKQALFSISPEGEALYPEDYYTDQDPEFRIAEIIRERAMMNARDELPHAMYVEIHDMEINEREEGKIPQLWIRASVVVETKSQVGLVVGKGGTGIKEIRVKSQKEIGRLFPYRIHLDLRVKTNPKWRRNDAVLRRLMK</sequence>
<comment type="function">
    <text evidence="8">An essential GTPase that binds both GDP and GTP, with rapid nucleotide exchange. Plays a role in 16S rRNA processing and 30S ribosomal subunit biogenesis and possibly also in cell cycle regulation and energy metabolism.</text>
</comment>
<comment type="similarity">
    <text evidence="1 8 9 10">Belongs to the TRAFAC class TrmE-Era-EngA-EngB-Septin-like GTPase superfamily. Era GTPase family.</text>
</comment>
<dbReference type="Pfam" id="PF07650">
    <property type="entry name" value="KH_2"/>
    <property type="match status" value="1"/>
</dbReference>
<dbReference type="eggNOG" id="COG1159">
    <property type="taxonomic scope" value="Bacteria"/>
</dbReference>
<dbReference type="GO" id="GO:0000028">
    <property type="term" value="P:ribosomal small subunit assembly"/>
    <property type="evidence" value="ECO:0007669"/>
    <property type="project" value="TreeGrafter"/>
</dbReference>
<proteinExistence type="inferred from homology"/>
<dbReference type="AlphaFoldDB" id="V5WKX5"/>
<dbReference type="PANTHER" id="PTHR42698">
    <property type="entry name" value="GTPASE ERA"/>
    <property type="match status" value="1"/>
</dbReference>
<dbReference type="CDD" id="cd22534">
    <property type="entry name" value="KH-II_Era"/>
    <property type="match status" value="1"/>
</dbReference>
<keyword evidence="5 8" id="KW-0547">Nucleotide-binding</keyword>
<dbReference type="InterPro" id="IPR005225">
    <property type="entry name" value="Small_GTP-bd"/>
</dbReference>
<dbReference type="SUPFAM" id="SSF54814">
    <property type="entry name" value="Prokaryotic type KH domain (KH-domain type II)"/>
    <property type="match status" value="1"/>
</dbReference>
<organism evidence="13 14">
    <name type="scientific">Salinispira pacifica</name>
    <dbReference type="NCBI Taxonomy" id="1307761"/>
    <lineage>
        <taxon>Bacteria</taxon>
        <taxon>Pseudomonadati</taxon>
        <taxon>Spirochaetota</taxon>
        <taxon>Spirochaetia</taxon>
        <taxon>Spirochaetales</taxon>
        <taxon>Spirochaetaceae</taxon>
        <taxon>Salinispira</taxon>
    </lineage>
</organism>
<dbReference type="CDD" id="cd04163">
    <property type="entry name" value="Era"/>
    <property type="match status" value="1"/>
</dbReference>
<dbReference type="PANTHER" id="PTHR42698:SF1">
    <property type="entry name" value="GTPASE ERA, MITOCHONDRIAL"/>
    <property type="match status" value="1"/>
</dbReference>
<dbReference type="InterPro" id="IPR009019">
    <property type="entry name" value="KH_sf_prok-type"/>
</dbReference>
<dbReference type="PROSITE" id="PS50823">
    <property type="entry name" value="KH_TYPE_2"/>
    <property type="match status" value="1"/>
</dbReference>
<dbReference type="InterPro" id="IPR015946">
    <property type="entry name" value="KH_dom-like_a/b"/>
</dbReference>
<dbReference type="OrthoDB" id="9805918at2"/>
<accession>V5WKX5</accession>
<evidence type="ECO:0000313" key="13">
    <source>
        <dbReference type="EMBL" id="AHC16194.1"/>
    </source>
</evidence>
<dbReference type="InterPro" id="IPR030388">
    <property type="entry name" value="G_ERA_dom"/>
</dbReference>
<dbReference type="Proteomes" id="UP000018680">
    <property type="component" value="Chromosome"/>
</dbReference>
<dbReference type="Gene3D" id="3.30.300.20">
    <property type="match status" value="1"/>
</dbReference>
<feature type="domain" description="Era-type G" evidence="12">
    <location>
        <begin position="3"/>
        <end position="168"/>
    </location>
</feature>
<evidence type="ECO:0000256" key="9">
    <source>
        <dbReference type="PROSITE-ProRule" id="PRU01050"/>
    </source>
</evidence>
<feature type="region of interest" description="G1" evidence="9">
    <location>
        <begin position="11"/>
        <end position="18"/>
    </location>
</feature>
<keyword evidence="3 8" id="KW-1003">Cell membrane</keyword>
<dbReference type="GO" id="GO:0005829">
    <property type="term" value="C:cytosol"/>
    <property type="evidence" value="ECO:0007669"/>
    <property type="project" value="TreeGrafter"/>
</dbReference>
<dbReference type="NCBIfam" id="TIGR00231">
    <property type="entry name" value="small_GTP"/>
    <property type="match status" value="1"/>
</dbReference>
<dbReference type="HOGENOM" id="CLU_038009_1_0_12"/>
<feature type="region of interest" description="G5" evidence="9">
    <location>
        <begin position="147"/>
        <end position="149"/>
    </location>
</feature>
<dbReference type="Pfam" id="PF01926">
    <property type="entry name" value="MMR_HSR1"/>
    <property type="match status" value="1"/>
</dbReference>
<dbReference type="InterPro" id="IPR005662">
    <property type="entry name" value="GTPase_Era-like"/>
</dbReference>
<dbReference type="Gene3D" id="3.40.50.300">
    <property type="entry name" value="P-loop containing nucleotide triphosphate hydrolases"/>
    <property type="match status" value="1"/>
</dbReference>
<dbReference type="HAMAP" id="MF_00367">
    <property type="entry name" value="GTPase_Era"/>
    <property type="match status" value="1"/>
</dbReference>
<dbReference type="InterPro" id="IPR006073">
    <property type="entry name" value="GTP-bd"/>
</dbReference>
<dbReference type="InterPro" id="IPR027417">
    <property type="entry name" value="P-loop_NTPase"/>
</dbReference>
<dbReference type="GO" id="GO:0043024">
    <property type="term" value="F:ribosomal small subunit binding"/>
    <property type="evidence" value="ECO:0007669"/>
    <property type="project" value="TreeGrafter"/>
</dbReference>
<dbReference type="RefSeq" id="WP_024269091.1">
    <property type="nucleotide sequence ID" value="NC_023035.1"/>
</dbReference>
<dbReference type="GO" id="GO:0070181">
    <property type="term" value="F:small ribosomal subunit rRNA binding"/>
    <property type="evidence" value="ECO:0007669"/>
    <property type="project" value="UniProtKB-UniRule"/>
</dbReference>
<evidence type="ECO:0000256" key="2">
    <source>
        <dbReference type="ARBA" id="ARBA00020484"/>
    </source>
</evidence>
<evidence type="ECO:0000256" key="6">
    <source>
        <dbReference type="ARBA" id="ARBA00022884"/>
    </source>
</evidence>
<feature type="region of interest" description="G4" evidence="9">
    <location>
        <begin position="120"/>
        <end position="123"/>
    </location>
</feature>
<keyword evidence="8" id="KW-0690">Ribosome biogenesis</keyword>
<evidence type="ECO:0000259" key="12">
    <source>
        <dbReference type="PROSITE" id="PS51713"/>
    </source>
</evidence>
<comment type="subunit">
    <text evidence="8">Monomer.</text>
</comment>
<evidence type="ECO:0000256" key="10">
    <source>
        <dbReference type="RuleBase" id="RU003761"/>
    </source>
</evidence>
<feature type="region of interest" description="G3" evidence="9">
    <location>
        <begin position="58"/>
        <end position="61"/>
    </location>
</feature>
<keyword evidence="8" id="KW-0472">Membrane</keyword>
<dbReference type="PRINTS" id="PR00326">
    <property type="entry name" value="GTP1OBG"/>
</dbReference>
<evidence type="ECO:0000313" key="14">
    <source>
        <dbReference type="Proteomes" id="UP000018680"/>
    </source>
</evidence>
<evidence type="ECO:0000256" key="3">
    <source>
        <dbReference type="ARBA" id="ARBA00022475"/>
    </source>
</evidence>
<feature type="binding site" evidence="8">
    <location>
        <begin position="58"/>
        <end position="62"/>
    </location>
    <ligand>
        <name>GTP</name>
        <dbReference type="ChEBI" id="CHEBI:37565"/>
    </ligand>
</feature>
<keyword evidence="14" id="KW-1185">Reference proteome</keyword>
<feature type="binding site" evidence="8">
    <location>
        <begin position="120"/>
        <end position="123"/>
    </location>
    <ligand>
        <name>GTP</name>
        <dbReference type="ChEBI" id="CHEBI:37565"/>
    </ligand>
</feature>
<dbReference type="PATRIC" id="fig|1307761.3.peg.2836"/>
<dbReference type="PROSITE" id="PS51713">
    <property type="entry name" value="G_ERA"/>
    <property type="match status" value="1"/>
</dbReference>
<dbReference type="NCBIfam" id="NF000908">
    <property type="entry name" value="PRK00089.1"/>
    <property type="match status" value="1"/>
</dbReference>
<dbReference type="SUPFAM" id="SSF52540">
    <property type="entry name" value="P-loop containing nucleoside triphosphate hydrolases"/>
    <property type="match status" value="1"/>
</dbReference>
<dbReference type="GO" id="GO:0005886">
    <property type="term" value="C:plasma membrane"/>
    <property type="evidence" value="ECO:0007669"/>
    <property type="project" value="UniProtKB-SubCell"/>
</dbReference>
<feature type="region of interest" description="G2" evidence="9">
    <location>
        <begin position="37"/>
        <end position="41"/>
    </location>
</feature>
<comment type="subcellular location">
    <subcellularLocation>
        <location evidence="8">Cytoplasm</location>
    </subcellularLocation>
    <subcellularLocation>
        <location evidence="8">Cell membrane</location>
        <topology evidence="8">Peripheral membrane protein</topology>
    </subcellularLocation>
</comment>
<gene>
    <name evidence="8" type="primary">era</name>
    <name evidence="13" type="ORF">L21SP2_2846</name>
</gene>
<dbReference type="GO" id="GO:0005525">
    <property type="term" value="F:GTP binding"/>
    <property type="evidence" value="ECO:0007669"/>
    <property type="project" value="UniProtKB-UniRule"/>
</dbReference>
<evidence type="ECO:0000256" key="8">
    <source>
        <dbReference type="HAMAP-Rule" id="MF_00367"/>
    </source>
</evidence>
<evidence type="ECO:0000256" key="5">
    <source>
        <dbReference type="ARBA" id="ARBA00022741"/>
    </source>
</evidence>
<keyword evidence="8" id="KW-0963">Cytoplasm</keyword>
<reference evidence="13 14" key="1">
    <citation type="journal article" date="2015" name="Stand. Genomic Sci.">
        <title>Complete genome sequence and description of Salinispira pacifica gen. nov., sp. nov., a novel spirochaete isolated form a hypersaline microbial mat.</title>
        <authorList>
            <person name="Ben Hania W."/>
            <person name="Joseph M."/>
            <person name="Schumann P."/>
            <person name="Bunk B."/>
            <person name="Fiebig A."/>
            <person name="Sproer C."/>
            <person name="Klenk H.P."/>
            <person name="Fardeau M.L."/>
            <person name="Spring S."/>
        </authorList>
    </citation>
    <scope>NUCLEOTIDE SEQUENCE [LARGE SCALE GENOMIC DNA]</scope>
    <source>
        <strain evidence="13 14">L21-RPul-D2</strain>
    </source>
</reference>
<dbReference type="GO" id="GO:0003924">
    <property type="term" value="F:GTPase activity"/>
    <property type="evidence" value="ECO:0007669"/>
    <property type="project" value="UniProtKB-UniRule"/>
</dbReference>
<dbReference type="KEGG" id="slr:L21SP2_2846"/>
<protein>
    <recommendedName>
        <fullName evidence="2 8">GTPase Era</fullName>
    </recommendedName>
</protein>
<evidence type="ECO:0000256" key="1">
    <source>
        <dbReference type="ARBA" id="ARBA00007921"/>
    </source>
</evidence>
<dbReference type="NCBIfam" id="TIGR00436">
    <property type="entry name" value="era"/>
    <property type="match status" value="1"/>
</dbReference>
<dbReference type="InterPro" id="IPR004044">
    <property type="entry name" value="KH_dom_type_2"/>
</dbReference>
<feature type="binding site" evidence="8">
    <location>
        <begin position="11"/>
        <end position="18"/>
    </location>
    <ligand>
        <name>GTP</name>
        <dbReference type="ChEBI" id="CHEBI:37565"/>
    </ligand>
</feature>
<evidence type="ECO:0000256" key="7">
    <source>
        <dbReference type="ARBA" id="ARBA00023134"/>
    </source>
</evidence>
<evidence type="ECO:0000256" key="4">
    <source>
        <dbReference type="ARBA" id="ARBA00022519"/>
    </source>
</evidence>
<dbReference type="STRING" id="1307761.L21SP2_2846"/>
<keyword evidence="7 8" id="KW-0342">GTP-binding</keyword>
<keyword evidence="8" id="KW-0699">rRNA-binding</keyword>
<name>V5WKX5_9SPIO</name>
<keyword evidence="6 8" id="KW-0694">RNA-binding</keyword>
<keyword evidence="4" id="KW-0997">Cell inner membrane</keyword>